<dbReference type="Proteomes" id="UP000028643">
    <property type="component" value="Unassembled WGS sequence"/>
</dbReference>
<accession>A0A085V9P1</accession>
<keyword evidence="1" id="KW-1133">Transmembrane helix</keyword>
<comment type="caution">
    <text evidence="2">The sequence shown here is derived from an EMBL/GenBank/DDBJ whole genome shotgun (WGS) entry which is preliminary data.</text>
</comment>
<keyword evidence="1" id="KW-0472">Membrane</keyword>
<dbReference type="EMBL" id="JPQT01000099">
    <property type="protein sequence ID" value="KFE52154.1"/>
    <property type="molecule type" value="Genomic_DNA"/>
</dbReference>
<dbReference type="Pfam" id="PF09600">
    <property type="entry name" value="Cyd_oper_YbgE"/>
    <property type="match status" value="1"/>
</dbReference>
<dbReference type="RefSeq" id="WP_047574402.1">
    <property type="nucleotide sequence ID" value="NZ_JPQT01000099.1"/>
</dbReference>
<feature type="transmembrane region" description="Helical" evidence="1">
    <location>
        <begin position="72"/>
        <end position="91"/>
    </location>
</feature>
<feature type="transmembrane region" description="Helical" evidence="1">
    <location>
        <begin position="14"/>
        <end position="34"/>
    </location>
</feature>
<evidence type="ECO:0000313" key="2">
    <source>
        <dbReference type="EMBL" id="KFE52154.1"/>
    </source>
</evidence>
<dbReference type="PATRIC" id="fig|317.174.peg.2135"/>
<evidence type="ECO:0000313" key="3">
    <source>
        <dbReference type="Proteomes" id="UP000028643"/>
    </source>
</evidence>
<proteinExistence type="predicted"/>
<reference evidence="2 3" key="1">
    <citation type="submission" date="2014-07" db="EMBL/GenBank/DDBJ databases">
        <title>Draft Genome Sequences of Environmental Pseudomonas syringae strains.</title>
        <authorList>
            <person name="Baltrus D.A."/>
            <person name="Berge O."/>
            <person name="Morris C."/>
        </authorList>
    </citation>
    <scope>NUCLEOTIDE SEQUENCE [LARGE SCALE GENOMIC DNA]</scope>
    <source>
        <strain evidence="2 3">CEB003</strain>
    </source>
</reference>
<keyword evidence="1" id="KW-0812">Transmembrane</keyword>
<sequence>MIPNIANAQSSSRIHPLSLVIAIAIMLACTLYPPMMAAPDGKADHVLATALFAAMSVAFVRGVGFVPRLLAWRWLFSGWTCFAALALAGWIKFLH</sequence>
<protein>
    <submittedName>
        <fullName evidence="2">Membrane protein</fullName>
    </submittedName>
</protein>
<gene>
    <name evidence="2" type="ORF">IV02_10425</name>
</gene>
<feature type="transmembrane region" description="Helical" evidence="1">
    <location>
        <begin position="46"/>
        <end position="66"/>
    </location>
</feature>
<dbReference type="AlphaFoldDB" id="A0A085V9P1"/>
<organism evidence="2 3">
    <name type="scientific">Pseudomonas syringae</name>
    <dbReference type="NCBI Taxonomy" id="317"/>
    <lineage>
        <taxon>Bacteria</taxon>
        <taxon>Pseudomonadati</taxon>
        <taxon>Pseudomonadota</taxon>
        <taxon>Gammaproteobacteria</taxon>
        <taxon>Pseudomonadales</taxon>
        <taxon>Pseudomonadaceae</taxon>
        <taxon>Pseudomonas</taxon>
    </lineage>
</organism>
<dbReference type="InterPro" id="IPR011846">
    <property type="entry name" value="Cyd_oper_YbgE"/>
</dbReference>
<name>A0A085V9P1_PSESX</name>
<evidence type="ECO:0000256" key="1">
    <source>
        <dbReference type="SAM" id="Phobius"/>
    </source>
</evidence>